<name>A0A6G1BYB9_9ORYZ</name>
<dbReference type="AlphaFoldDB" id="A0A6G1BYB9"/>
<comment type="caution">
    <text evidence="1">The sequence shown here is derived from an EMBL/GenBank/DDBJ whole genome shotgun (WGS) entry which is preliminary data.</text>
</comment>
<keyword evidence="2" id="KW-1185">Reference proteome</keyword>
<dbReference type="Proteomes" id="UP000479710">
    <property type="component" value="Unassembled WGS sequence"/>
</dbReference>
<organism evidence="1 2">
    <name type="scientific">Oryza meyeriana var. granulata</name>
    <dbReference type="NCBI Taxonomy" id="110450"/>
    <lineage>
        <taxon>Eukaryota</taxon>
        <taxon>Viridiplantae</taxon>
        <taxon>Streptophyta</taxon>
        <taxon>Embryophyta</taxon>
        <taxon>Tracheophyta</taxon>
        <taxon>Spermatophyta</taxon>
        <taxon>Magnoliopsida</taxon>
        <taxon>Liliopsida</taxon>
        <taxon>Poales</taxon>
        <taxon>Poaceae</taxon>
        <taxon>BOP clade</taxon>
        <taxon>Oryzoideae</taxon>
        <taxon>Oryzeae</taxon>
        <taxon>Oryzinae</taxon>
        <taxon>Oryza</taxon>
        <taxon>Oryza meyeriana</taxon>
    </lineage>
</organism>
<dbReference type="EMBL" id="SPHZ02000011">
    <property type="protein sequence ID" value="KAF0892882.1"/>
    <property type="molecule type" value="Genomic_DNA"/>
</dbReference>
<evidence type="ECO:0000313" key="2">
    <source>
        <dbReference type="Proteomes" id="UP000479710"/>
    </source>
</evidence>
<reference evidence="1 2" key="1">
    <citation type="submission" date="2019-11" db="EMBL/GenBank/DDBJ databases">
        <title>Whole genome sequence of Oryza granulata.</title>
        <authorList>
            <person name="Li W."/>
        </authorList>
    </citation>
    <scope>NUCLEOTIDE SEQUENCE [LARGE SCALE GENOMIC DNA]</scope>
    <source>
        <strain evidence="2">cv. Menghai</strain>
        <tissue evidence="1">Leaf</tissue>
    </source>
</reference>
<protein>
    <submittedName>
        <fullName evidence="1">Uncharacterized protein</fullName>
    </submittedName>
</protein>
<proteinExistence type="predicted"/>
<accession>A0A6G1BYB9</accession>
<evidence type="ECO:0000313" key="1">
    <source>
        <dbReference type="EMBL" id="KAF0892882.1"/>
    </source>
</evidence>
<sequence>MVWQDAAAGGAARKDGGDLVWRCRANGSRPTDGSDQAWCYDGGITTGGERQILAFFEEGRVWGLRLVAAAPLPGSPQGMRGGTRRRRT</sequence>
<gene>
    <name evidence="1" type="ORF">E2562_018664</name>
</gene>